<dbReference type="EMBL" id="AWVJ01000162">
    <property type="protein sequence ID" value="ERK43027.1"/>
    <property type="molecule type" value="Genomic_DNA"/>
</dbReference>
<dbReference type="NCBIfam" id="TIGR01909">
    <property type="entry name" value="C_GCAxxG_C_C"/>
    <property type="match status" value="1"/>
</dbReference>
<dbReference type="eggNOG" id="COG1433">
    <property type="taxonomic scope" value="Bacteria"/>
</dbReference>
<proteinExistence type="predicted"/>
<gene>
    <name evidence="1" type="ORF">HMPREF0373_02624</name>
</gene>
<dbReference type="AlphaFoldDB" id="U2QWB9"/>
<reference evidence="1 2" key="1">
    <citation type="submission" date="2013-06" db="EMBL/GenBank/DDBJ databases">
        <authorList>
            <person name="Weinstock G."/>
            <person name="Sodergren E."/>
            <person name="Lobos E.A."/>
            <person name="Fulton L."/>
            <person name="Fulton R."/>
            <person name="Courtney L."/>
            <person name="Fronick C."/>
            <person name="O'Laughlin M."/>
            <person name="Godfrey J."/>
            <person name="Wilson R.M."/>
            <person name="Miner T."/>
            <person name="Farmer C."/>
            <person name="Delehaunty K."/>
            <person name="Cordes M."/>
            <person name="Minx P."/>
            <person name="Tomlinson C."/>
            <person name="Chen J."/>
            <person name="Wollam A."/>
            <person name="Pepin K.H."/>
            <person name="Bhonagiri V."/>
            <person name="Zhang X."/>
            <person name="Warren W."/>
            <person name="Mitreva M."/>
            <person name="Mardis E.R."/>
            <person name="Wilson R.K."/>
        </authorList>
    </citation>
    <scope>NUCLEOTIDE SEQUENCE [LARGE SCALE GENOMIC DNA]</scope>
    <source>
        <strain evidence="1 2">ATCC 29099</strain>
    </source>
</reference>
<protein>
    <submittedName>
        <fullName evidence="1">Oxidoreductase</fullName>
    </submittedName>
</protein>
<organism evidence="1 2">
    <name type="scientific">Eubacterium ramulus ATCC 29099</name>
    <dbReference type="NCBI Taxonomy" id="1256908"/>
    <lineage>
        <taxon>Bacteria</taxon>
        <taxon>Bacillati</taxon>
        <taxon>Bacillota</taxon>
        <taxon>Clostridia</taxon>
        <taxon>Eubacteriales</taxon>
        <taxon>Eubacteriaceae</taxon>
        <taxon>Eubacterium</taxon>
    </lineage>
</organism>
<sequence length="140" mass="15272">MMKSIEERVAEIKDKHTRGYNCAQIVLCSYAEELGIDEETLFRISEGFGAGMGGMMQTCGAVTAMFMALGLANSSGDLQACDTKPQTMKKVRELAAEFEKKNGSIVCRELKGIDTGKVLRSCDGCIEDGIRILGEYLLDD</sequence>
<evidence type="ECO:0000313" key="1">
    <source>
        <dbReference type="EMBL" id="ERK43027.1"/>
    </source>
</evidence>
<keyword evidence="2" id="KW-1185">Reference proteome</keyword>
<dbReference type="InterPro" id="IPR010181">
    <property type="entry name" value="CGCAxxGCC_motif"/>
</dbReference>
<dbReference type="Pfam" id="PF09719">
    <property type="entry name" value="C_GCAxxG_C_C"/>
    <property type="match status" value="1"/>
</dbReference>
<accession>U2QWB9</accession>
<comment type="caution">
    <text evidence="1">The sequence shown here is derived from an EMBL/GenBank/DDBJ whole genome shotgun (WGS) entry which is preliminary data.</text>
</comment>
<evidence type="ECO:0000313" key="2">
    <source>
        <dbReference type="Proteomes" id="UP000016608"/>
    </source>
</evidence>
<dbReference type="HOGENOM" id="CLU_091283_2_1_9"/>
<dbReference type="Proteomes" id="UP000016608">
    <property type="component" value="Unassembled WGS sequence"/>
</dbReference>
<name>U2QWB9_EUBRA</name>
<dbReference type="PATRIC" id="fig|1256908.3.peg.2414"/>